<dbReference type="AlphaFoldDB" id="A0A6G0Y1S6"/>
<feature type="non-terminal residue" evidence="1">
    <location>
        <position position="1"/>
    </location>
</feature>
<proteinExistence type="predicted"/>
<name>A0A6G0Y1S6_APHCR</name>
<comment type="caution">
    <text evidence="1">The sequence shown here is derived from an EMBL/GenBank/DDBJ whole genome shotgun (WGS) entry which is preliminary data.</text>
</comment>
<gene>
    <name evidence="1" type="ORF">FWK35_00016695</name>
</gene>
<protein>
    <submittedName>
        <fullName evidence="1">Dimer Tnp hAT domain-containing protein</fullName>
    </submittedName>
</protein>
<evidence type="ECO:0000313" key="1">
    <source>
        <dbReference type="EMBL" id="KAF0747415.1"/>
    </source>
</evidence>
<evidence type="ECO:0000313" key="2">
    <source>
        <dbReference type="Proteomes" id="UP000478052"/>
    </source>
</evidence>
<accession>A0A6G0Y1S6</accession>
<reference evidence="1 2" key="1">
    <citation type="submission" date="2019-08" db="EMBL/GenBank/DDBJ databases">
        <title>Whole genome of Aphis craccivora.</title>
        <authorList>
            <person name="Voronova N.V."/>
            <person name="Shulinski R.S."/>
            <person name="Bandarenka Y.V."/>
            <person name="Zhorov D.G."/>
            <person name="Warner D."/>
        </authorList>
    </citation>
    <scope>NUCLEOTIDE SEQUENCE [LARGE SCALE GENOMIC DNA]</scope>
    <source>
        <strain evidence="1">180601</strain>
        <tissue evidence="1">Whole Body</tissue>
    </source>
</reference>
<dbReference type="OrthoDB" id="6625634at2759"/>
<dbReference type="Proteomes" id="UP000478052">
    <property type="component" value="Unassembled WGS sequence"/>
</dbReference>
<keyword evidence="2" id="KW-1185">Reference proteome</keyword>
<organism evidence="1 2">
    <name type="scientific">Aphis craccivora</name>
    <name type="common">Cowpea aphid</name>
    <dbReference type="NCBI Taxonomy" id="307492"/>
    <lineage>
        <taxon>Eukaryota</taxon>
        <taxon>Metazoa</taxon>
        <taxon>Ecdysozoa</taxon>
        <taxon>Arthropoda</taxon>
        <taxon>Hexapoda</taxon>
        <taxon>Insecta</taxon>
        <taxon>Pterygota</taxon>
        <taxon>Neoptera</taxon>
        <taxon>Paraneoptera</taxon>
        <taxon>Hemiptera</taxon>
        <taxon>Sternorrhyncha</taxon>
        <taxon>Aphidomorpha</taxon>
        <taxon>Aphidoidea</taxon>
        <taxon>Aphididae</taxon>
        <taxon>Aphidini</taxon>
        <taxon>Aphis</taxon>
        <taxon>Aphis</taxon>
    </lineage>
</organism>
<dbReference type="EMBL" id="VUJU01006854">
    <property type="protein sequence ID" value="KAF0747415.1"/>
    <property type="molecule type" value="Genomic_DNA"/>
</dbReference>
<sequence>FEFYPKINHLLRVLATFPVSTTEVELSFSVLKSMKHYSEIKLKMII</sequence>